<keyword evidence="1" id="KW-0805">Transcription regulation</keyword>
<dbReference type="Proteomes" id="UP000254000">
    <property type="component" value="Unassembled WGS sequence"/>
</dbReference>
<evidence type="ECO:0000256" key="3">
    <source>
        <dbReference type="ARBA" id="ARBA00023163"/>
    </source>
</evidence>
<keyword evidence="4" id="KW-0472">Membrane</keyword>
<dbReference type="RefSeq" id="WP_015540503.1">
    <property type="nucleotide sequence ID" value="NZ_CABMMS010000004.1"/>
</dbReference>
<gene>
    <name evidence="6" type="ORF">C1877_07300</name>
</gene>
<evidence type="ECO:0000256" key="4">
    <source>
        <dbReference type="SAM" id="Phobius"/>
    </source>
</evidence>
<keyword evidence="4" id="KW-0812">Transmembrane</keyword>
<name>A0A369M2J9_9ACTN</name>
<feature type="transmembrane region" description="Helical" evidence="4">
    <location>
        <begin position="28"/>
        <end position="51"/>
    </location>
</feature>
<feature type="transmembrane region" description="Helical" evidence="4">
    <location>
        <begin position="144"/>
        <end position="162"/>
    </location>
</feature>
<dbReference type="GeneID" id="78359500"/>
<accession>A0A369M2J9</accession>
<dbReference type="InterPro" id="IPR036388">
    <property type="entry name" value="WH-like_DNA-bd_sf"/>
</dbReference>
<dbReference type="GO" id="GO:0003677">
    <property type="term" value="F:DNA binding"/>
    <property type="evidence" value="ECO:0007669"/>
    <property type="project" value="UniProtKB-KW"/>
</dbReference>
<evidence type="ECO:0000259" key="5">
    <source>
        <dbReference type="PROSITE" id="PS50043"/>
    </source>
</evidence>
<dbReference type="InterPro" id="IPR000792">
    <property type="entry name" value="Tscrpt_reg_LuxR_C"/>
</dbReference>
<keyword evidence="4" id="KW-1133">Transmembrane helix</keyword>
<dbReference type="PANTHER" id="PTHR44688">
    <property type="entry name" value="DNA-BINDING TRANSCRIPTIONAL ACTIVATOR DEVR_DOSR"/>
    <property type="match status" value="1"/>
</dbReference>
<feature type="transmembrane region" description="Helical" evidence="4">
    <location>
        <begin position="295"/>
        <end position="317"/>
    </location>
</feature>
<dbReference type="SMART" id="SM00421">
    <property type="entry name" value="HTH_LUXR"/>
    <property type="match status" value="1"/>
</dbReference>
<feature type="transmembrane region" description="Helical" evidence="4">
    <location>
        <begin position="240"/>
        <end position="259"/>
    </location>
</feature>
<feature type="transmembrane region" description="Helical" evidence="4">
    <location>
        <begin position="361"/>
        <end position="379"/>
    </location>
</feature>
<dbReference type="GO" id="GO:0006355">
    <property type="term" value="P:regulation of DNA-templated transcription"/>
    <property type="evidence" value="ECO:0007669"/>
    <property type="project" value="InterPro"/>
</dbReference>
<evidence type="ECO:0000313" key="6">
    <source>
        <dbReference type="EMBL" id="RDB65147.1"/>
    </source>
</evidence>
<sequence length="506" mass="54024">MDTSYSCEDVCEAPAKPIGENGGDFEAVLVDGCLGFGVGVGNAALILVAALCASPGLVHGSVVAVSMALVAAVALRAGQLACDALQSGAGRRATLAVQTIASLAAMGALGFGLPLAAASLAGVGVVATAFLYGRFLERLARRALMLVFDLAFMYVGVMLLVLSQMGFWYAYAMLFVAVALCAALSLLFSRKPYRYSDLVGAEDSKRRSIKVKGNNHTLLMLGFMLGGSLLAFFLGYPPDVALVALGASVGLAGIFSLLLEQTDERTYKEALKKSPAFAAALLLLPLPAVPSEVQLGLVCLYTCFVSLNVIVLLNAVVETSRFDMISPVWLFGQEGSVFFAGIFAGGVLFSVGGLASEGSPSALYATCVAAAVVCAWMQIRVNYQIYPFEPVIETGLDDETRAHLEYEGQRKTLWQQKRAIACERYGLSPREREILQILLKGRDAKYITDTFYISQSTAKTHIYNIYRKFGIHSRQELLDFIEDIEVPVDEEASGGLSEQVSASSAL</sequence>
<keyword evidence="2" id="KW-0238">DNA-binding</keyword>
<evidence type="ECO:0000313" key="7">
    <source>
        <dbReference type="Proteomes" id="UP000254000"/>
    </source>
</evidence>
<dbReference type="Gene3D" id="1.10.10.10">
    <property type="entry name" value="Winged helix-like DNA-binding domain superfamily/Winged helix DNA-binding domain"/>
    <property type="match status" value="1"/>
</dbReference>
<dbReference type="CDD" id="cd06170">
    <property type="entry name" value="LuxR_C_like"/>
    <property type="match status" value="1"/>
</dbReference>
<reference evidence="6 7" key="1">
    <citation type="journal article" date="2018" name="Elife">
        <title>Discovery and characterization of a prevalent human gut bacterial enzyme sufficient for the inactivation of a family of plant toxins.</title>
        <authorList>
            <person name="Koppel N."/>
            <person name="Bisanz J.E."/>
            <person name="Pandelia M.E."/>
            <person name="Turnbaugh P.J."/>
            <person name="Balskus E.P."/>
        </authorList>
    </citation>
    <scope>NUCLEOTIDE SEQUENCE [LARGE SCALE GENOMIC DNA]</scope>
    <source>
        <strain evidence="6 7">3C</strain>
    </source>
</reference>
<dbReference type="SUPFAM" id="SSF46894">
    <property type="entry name" value="C-terminal effector domain of the bipartite response regulators"/>
    <property type="match status" value="1"/>
</dbReference>
<dbReference type="Pfam" id="PF00196">
    <property type="entry name" value="GerE"/>
    <property type="match status" value="1"/>
</dbReference>
<dbReference type="OrthoDB" id="9808843at2"/>
<dbReference type="AlphaFoldDB" id="A0A369M2J9"/>
<dbReference type="InterPro" id="IPR016032">
    <property type="entry name" value="Sig_transdc_resp-reg_C-effctor"/>
</dbReference>
<feature type="transmembrane region" description="Helical" evidence="4">
    <location>
        <begin position="115"/>
        <end position="132"/>
    </location>
</feature>
<keyword evidence="3" id="KW-0804">Transcription</keyword>
<comment type="caution">
    <text evidence="6">The sequence shown here is derived from an EMBL/GenBank/DDBJ whole genome shotgun (WGS) entry which is preliminary data.</text>
</comment>
<dbReference type="PRINTS" id="PR00038">
    <property type="entry name" value="HTHLUXR"/>
</dbReference>
<feature type="transmembrane region" description="Helical" evidence="4">
    <location>
        <begin position="57"/>
        <end position="77"/>
    </location>
</feature>
<protein>
    <submittedName>
        <fullName evidence="6">Helix-turn-helix transcriptional regulator</fullName>
    </submittedName>
</protein>
<evidence type="ECO:0000256" key="1">
    <source>
        <dbReference type="ARBA" id="ARBA00023015"/>
    </source>
</evidence>
<dbReference type="EMBL" id="PPTS01000004">
    <property type="protein sequence ID" value="RDB65147.1"/>
    <property type="molecule type" value="Genomic_DNA"/>
</dbReference>
<feature type="domain" description="HTH luxR-type" evidence="5">
    <location>
        <begin position="420"/>
        <end position="485"/>
    </location>
</feature>
<organism evidence="6 7">
    <name type="scientific">Gordonibacter pamelaeae</name>
    <dbReference type="NCBI Taxonomy" id="471189"/>
    <lineage>
        <taxon>Bacteria</taxon>
        <taxon>Bacillati</taxon>
        <taxon>Actinomycetota</taxon>
        <taxon>Coriobacteriia</taxon>
        <taxon>Eggerthellales</taxon>
        <taxon>Eggerthellaceae</taxon>
        <taxon>Gordonibacter</taxon>
    </lineage>
</organism>
<proteinExistence type="predicted"/>
<feature type="transmembrane region" description="Helical" evidence="4">
    <location>
        <begin position="215"/>
        <end position="234"/>
    </location>
</feature>
<keyword evidence="7" id="KW-1185">Reference proteome</keyword>
<feature type="transmembrane region" description="Helical" evidence="4">
    <location>
        <begin position="337"/>
        <end position="355"/>
    </location>
</feature>
<evidence type="ECO:0000256" key="2">
    <source>
        <dbReference type="ARBA" id="ARBA00023125"/>
    </source>
</evidence>
<dbReference type="PROSITE" id="PS50043">
    <property type="entry name" value="HTH_LUXR_2"/>
    <property type="match status" value="1"/>
</dbReference>
<feature type="transmembrane region" description="Helical" evidence="4">
    <location>
        <begin position="168"/>
        <end position="188"/>
    </location>
</feature>
<dbReference type="PANTHER" id="PTHR44688:SF16">
    <property type="entry name" value="DNA-BINDING TRANSCRIPTIONAL ACTIVATOR DEVR_DOSR"/>
    <property type="match status" value="1"/>
</dbReference>